<evidence type="ECO:0000256" key="4">
    <source>
        <dbReference type="ARBA" id="ARBA00022679"/>
    </source>
</evidence>
<evidence type="ECO:0000256" key="2">
    <source>
        <dbReference type="ARBA" id="ARBA00010447"/>
    </source>
</evidence>
<dbReference type="InterPro" id="IPR014729">
    <property type="entry name" value="Rossmann-like_a/b/a_fold"/>
</dbReference>
<evidence type="ECO:0000256" key="7">
    <source>
        <dbReference type="RuleBase" id="RU004504"/>
    </source>
</evidence>
<dbReference type="GO" id="GO:0008483">
    <property type="term" value="F:transaminase activity"/>
    <property type="evidence" value="ECO:0007669"/>
    <property type="project" value="UniProtKB-KW"/>
</dbReference>
<dbReference type="InterPro" id="IPR015424">
    <property type="entry name" value="PyrdxlP-dep_Trfase"/>
</dbReference>
<dbReference type="PANTHER" id="PTHR43586">
    <property type="entry name" value="CYSTEINE DESULFURASE"/>
    <property type="match status" value="1"/>
</dbReference>
<dbReference type="InterPro" id="IPR000192">
    <property type="entry name" value="Aminotrans_V_dom"/>
</dbReference>
<evidence type="ECO:0000256" key="5">
    <source>
        <dbReference type="ARBA" id="ARBA00022898"/>
    </source>
</evidence>
<dbReference type="EC" id="2.8.1.7" evidence="3"/>
<dbReference type="PROSITE" id="PS00595">
    <property type="entry name" value="AA_TRANSFER_CLASS_5"/>
    <property type="match status" value="1"/>
</dbReference>
<keyword evidence="10" id="KW-0032">Aminotransferase</keyword>
<feature type="domain" description="Phosphoadenosine phosphosulphate reductase" evidence="9">
    <location>
        <begin position="225"/>
        <end position="388"/>
    </location>
</feature>
<dbReference type="EMBL" id="CP091092">
    <property type="protein sequence ID" value="WFN37892.1"/>
    <property type="molecule type" value="Genomic_DNA"/>
</dbReference>
<dbReference type="InterPro" id="IPR020578">
    <property type="entry name" value="Aminotrans_V_PyrdxlP_BS"/>
</dbReference>
<dbReference type="AlphaFoldDB" id="A0AAF0FSM6"/>
<protein>
    <recommendedName>
        <fullName evidence="3">cysteine desulfurase</fullName>
        <ecNumber evidence="3">2.8.1.7</ecNumber>
    </recommendedName>
</protein>
<dbReference type="Gene3D" id="3.90.1150.10">
    <property type="entry name" value="Aspartate Aminotransferase, domain 1"/>
    <property type="match status" value="1"/>
</dbReference>
<comment type="catalytic activity">
    <reaction evidence="6">
        <text>(sulfur carrier)-H + L-cysteine = (sulfur carrier)-SH + L-alanine</text>
        <dbReference type="Rhea" id="RHEA:43892"/>
        <dbReference type="Rhea" id="RHEA-COMP:14737"/>
        <dbReference type="Rhea" id="RHEA-COMP:14739"/>
        <dbReference type="ChEBI" id="CHEBI:29917"/>
        <dbReference type="ChEBI" id="CHEBI:35235"/>
        <dbReference type="ChEBI" id="CHEBI:57972"/>
        <dbReference type="ChEBI" id="CHEBI:64428"/>
        <dbReference type="EC" id="2.8.1.7"/>
    </reaction>
</comment>
<dbReference type="InterPro" id="IPR015422">
    <property type="entry name" value="PyrdxlP-dep_Trfase_small"/>
</dbReference>
<evidence type="ECO:0000256" key="3">
    <source>
        <dbReference type="ARBA" id="ARBA00012239"/>
    </source>
</evidence>
<dbReference type="InterPro" id="IPR015421">
    <property type="entry name" value="PyrdxlP-dep_Trfase_major"/>
</dbReference>
<comment type="cofactor">
    <cofactor evidence="1 7">
        <name>pyridoxal 5'-phosphate</name>
        <dbReference type="ChEBI" id="CHEBI:597326"/>
    </cofactor>
</comment>
<keyword evidence="11" id="KW-1185">Reference proteome</keyword>
<dbReference type="Gene3D" id="3.40.50.620">
    <property type="entry name" value="HUPs"/>
    <property type="match status" value="1"/>
</dbReference>
<organism evidence="10 11">
    <name type="scientific">Methanomicrobium antiquum</name>
    <dbReference type="NCBI Taxonomy" id="487686"/>
    <lineage>
        <taxon>Archaea</taxon>
        <taxon>Methanobacteriati</taxon>
        <taxon>Methanobacteriota</taxon>
        <taxon>Stenosarchaea group</taxon>
        <taxon>Methanomicrobia</taxon>
        <taxon>Methanomicrobiales</taxon>
        <taxon>Methanomicrobiaceae</taxon>
        <taxon>Methanomicrobium</taxon>
    </lineage>
</organism>
<evidence type="ECO:0000259" key="8">
    <source>
        <dbReference type="Pfam" id="PF00266"/>
    </source>
</evidence>
<dbReference type="Gene3D" id="3.40.640.10">
    <property type="entry name" value="Type I PLP-dependent aspartate aminotransferase-like (Major domain)"/>
    <property type="match status" value="1"/>
</dbReference>
<sequence>MIRDPPVKKILYWCPNCNLPLINKSCSCGSESISIQLQKPFELRPALSADVTLIKELLLEKYGQVPVPKIILLNKYGGDDRAELVIINGVKFGWLLFDPVERKHRLDIAVDGIPYIIGHADKGIIDIDADTDYTKDKGRIGGKRVNLKNPYENGTYIVKFRKKYGTGIVRDGTIKVKELVSVEPLPPALNPDWKEAIAKNKNHLKNLEHTAIKTIKKHMKDRPTVNVSFSGGKDSTAILHLAKKAGIKDAFFIDTGLEFPETINFVKSCGVEIIQKGGDFWKGVERAGPPAKDNRWCCKLLKLNPLKVYLSGIGSCVTIQGNRWYESWNRADLGETSQNPANPLQLNVSPIRSWRAFEVFLYLWWQNKKINPLYDMGLERIGCYLCPSMLESEYETMRVLHPDYTKKWDDFLESWSDKKGYPPEYKDWGLWRWKALPPKMREICKERGIAINHDYTLKTGPAREKNIDSDFSKNTGSNEILENSSKTIKKEDKKPENIFQNKEFSADSDLNYDILKIRDDFSILGDVIYLDNAATGFSPQQVIDAMVDFEHNYRSNVGRGVHSLTQIASQKYWHAHEKVSRFIGGEKGVTVFTKNTTEAINMVAMGLSWKPGDRVITTVLEHHSNLLPWRALSKYGVEVDVIGIDSSYMPNLKELEEKITPFTRLVAVTHASNVLGVVTPVKEISEICHKHGVKLLVDGAQSVPHIPVNVAEIGCDYFVFSGHKMLGPTGTGVLWMKEADIEPLFLGGGMVESVTADGFTPETGYRKYEAGTSNIAGGIGLGAAVDYLTKIGMENIFEYEETLTKRLIDGLSEIQGVQLYVNPNPKKRIGVVSFTVEGINSHEIAQMLDETSDIMLRSGKHCCHPLMDFLGLKDGTVRASIGLYNTMHEIDLLIASVEEIVR</sequence>
<name>A0AAF0FSM6_9EURY</name>
<dbReference type="RefSeq" id="WP_278100732.1">
    <property type="nucleotide sequence ID" value="NZ_CP091092.1"/>
</dbReference>
<accession>A0AAF0FSM6</accession>
<dbReference type="PANTHER" id="PTHR43586:SF8">
    <property type="entry name" value="CYSTEINE DESULFURASE 1, CHLOROPLASTIC"/>
    <property type="match status" value="1"/>
</dbReference>
<dbReference type="Proteomes" id="UP001218895">
    <property type="component" value="Chromosome"/>
</dbReference>
<dbReference type="GO" id="GO:0031071">
    <property type="term" value="F:cysteine desulfurase activity"/>
    <property type="evidence" value="ECO:0007669"/>
    <property type="project" value="UniProtKB-EC"/>
</dbReference>
<dbReference type="SUPFAM" id="SSF53383">
    <property type="entry name" value="PLP-dependent transferases"/>
    <property type="match status" value="1"/>
</dbReference>
<dbReference type="SUPFAM" id="SSF52402">
    <property type="entry name" value="Adenine nucleotide alpha hydrolases-like"/>
    <property type="match status" value="1"/>
</dbReference>
<evidence type="ECO:0000259" key="9">
    <source>
        <dbReference type="Pfam" id="PF01507"/>
    </source>
</evidence>
<dbReference type="Pfam" id="PF00266">
    <property type="entry name" value="Aminotran_5"/>
    <property type="match status" value="1"/>
</dbReference>
<comment type="similarity">
    <text evidence="2">Belongs to the class-V pyridoxal-phosphate-dependent aminotransferase family. Csd subfamily.</text>
</comment>
<dbReference type="KEGG" id="manq:L1994_05785"/>
<evidence type="ECO:0000256" key="1">
    <source>
        <dbReference type="ARBA" id="ARBA00001933"/>
    </source>
</evidence>
<reference evidence="10" key="1">
    <citation type="submission" date="2022-01" db="EMBL/GenBank/DDBJ databases">
        <title>Complete genome of Methanomicrobium antiquum DSM 21220.</title>
        <authorList>
            <person name="Chen S.-C."/>
            <person name="You Y.-T."/>
            <person name="Zhou Y.-Z."/>
            <person name="Lai M.-C."/>
        </authorList>
    </citation>
    <scope>NUCLEOTIDE SEQUENCE</scope>
    <source>
        <strain evidence="10">DSM 21220</strain>
    </source>
</reference>
<gene>
    <name evidence="10" type="ORF">L1994_05785</name>
</gene>
<dbReference type="CDD" id="cd06453">
    <property type="entry name" value="SufS_like"/>
    <property type="match status" value="1"/>
</dbReference>
<dbReference type="GO" id="GO:0030170">
    <property type="term" value="F:pyridoxal phosphate binding"/>
    <property type="evidence" value="ECO:0007669"/>
    <property type="project" value="InterPro"/>
</dbReference>
<dbReference type="GeneID" id="79949889"/>
<dbReference type="InterPro" id="IPR010970">
    <property type="entry name" value="Cys_dSase_SufS"/>
</dbReference>
<proteinExistence type="inferred from homology"/>
<evidence type="ECO:0000313" key="11">
    <source>
        <dbReference type="Proteomes" id="UP001218895"/>
    </source>
</evidence>
<evidence type="ECO:0000256" key="6">
    <source>
        <dbReference type="ARBA" id="ARBA00050776"/>
    </source>
</evidence>
<feature type="domain" description="Aminotransferase class V" evidence="8">
    <location>
        <begin position="528"/>
        <end position="893"/>
    </location>
</feature>
<evidence type="ECO:0000313" key="10">
    <source>
        <dbReference type="EMBL" id="WFN37892.1"/>
    </source>
</evidence>
<keyword evidence="4" id="KW-0808">Transferase</keyword>
<dbReference type="InterPro" id="IPR002500">
    <property type="entry name" value="PAPS_reduct_dom"/>
</dbReference>
<keyword evidence="5" id="KW-0663">Pyridoxal phosphate</keyword>
<dbReference type="GO" id="GO:0006534">
    <property type="term" value="P:cysteine metabolic process"/>
    <property type="evidence" value="ECO:0007669"/>
    <property type="project" value="InterPro"/>
</dbReference>
<dbReference type="Pfam" id="PF01507">
    <property type="entry name" value="PAPS_reduct"/>
    <property type="match status" value="1"/>
</dbReference>